<reference evidence="1" key="1">
    <citation type="submission" date="2018-11" db="EMBL/GenBank/DDBJ databases">
        <authorList>
            <consortium name="Pathogen Informatics"/>
        </authorList>
    </citation>
    <scope>NUCLEOTIDE SEQUENCE</scope>
</reference>
<protein>
    <submittedName>
        <fullName evidence="1">Uncharacterized protein</fullName>
    </submittedName>
</protein>
<name>A0A3S5AZU3_9PLAT</name>
<dbReference type="Proteomes" id="UP000784294">
    <property type="component" value="Unassembled WGS sequence"/>
</dbReference>
<gene>
    <name evidence="1" type="ORF">PXEA_LOCUS29852</name>
</gene>
<accession>A0A3S5AZU3</accession>
<dbReference type="EMBL" id="CAAALY010252176">
    <property type="protein sequence ID" value="VEL36412.1"/>
    <property type="molecule type" value="Genomic_DNA"/>
</dbReference>
<evidence type="ECO:0000313" key="1">
    <source>
        <dbReference type="EMBL" id="VEL36412.1"/>
    </source>
</evidence>
<comment type="caution">
    <text evidence="1">The sequence shown here is derived from an EMBL/GenBank/DDBJ whole genome shotgun (WGS) entry which is preliminary data.</text>
</comment>
<organism evidence="1 2">
    <name type="scientific">Protopolystoma xenopodis</name>
    <dbReference type="NCBI Taxonomy" id="117903"/>
    <lineage>
        <taxon>Eukaryota</taxon>
        <taxon>Metazoa</taxon>
        <taxon>Spiralia</taxon>
        <taxon>Lophotrochozoa</taxon>
        <taxon>Platyhelminthes</taxon>
        <taxon>Monogenea</taxon>
        <taxon>Polyopisthocotylea</taxon>
        <taxon>Polystomatidea</taxon>
        <taxon>Polystomatidae</taxon>
        <taxon>Protopolystoma</taxon>
    </lineage>
</organism>
<proteinExistence type="predicted"/>
<keyword evidence="2" id="KW-1185">Reference proteome</keyword>
<sequence length="95" mass="10225">MIVPSSGKDAGNQPRNLILYGCGIRAPVVRTIMLTQNWKAILKRLDAEPALDKSDDAAFMASSFQCRHTESPDASDRQTVGPVTILLAPLSSIVS</sequence>
<dbReference type="AlphaFoldDB" id="A0A3S5AZU3"/>
<evidence type="ECO:0000313" key="2">
    <source>
        <dbReference type="Proteomes" id="UP000784294"/>
    </source>
</evidence>